<dbReference type="Proteomes" id="UP000198312">
    <property type="component" value="Chromosome"/>
</dbReference>
<dbReference type="PANTHER" id="PTHR32347">
    <property type="entry name" value="EFFLUX SYSTEM COMPONENT YKNX-RELATED"/>
    <property type="match status" value="1"/>
</dbReference>
<feature type="region of interest" description="Disordered" evidence="4">
    <location>
        <begin position="133"/>
        <end position="158"/>
    </location>
</feature>
<organism evidence="6 7">
    <name type="scientific">Virgibacillus phasianinus</name>
    <dbReference type="NCBI Taxonomy" id="2017483"/>
    <lineage>
        <taxon>Bacteria</taxon>
        <taxon>Bacillati</taxon>
        <taxon>Bacillota</taxon>
        <taxon>Bacilli</taxon>
        <taxon>Bacillales</taxon>
        <taxon>Bacillaceae</taxon>
        <taxon>Virgibacillus</taxon>
    </lineage>
</organism>
<feature type="coiled-coil region" evidence="3">
    <location>
        <begin position="177"/>
        <end position="204"/>
    </location>
</feature>
<comment type="subcellular location">
    <subcellularLocation>
        <location evidence="1">Cell envelope</location>
    </subcellularLocation>
</comment>
<gene>
    <name evidence="6" type="ORF">CFK37_05105</name>
</gene>
<dbReference type="RefSeq" id="WP_089060863.1">
    <property type="nucleotide sequence ID" value="NZ_CP022315.1"/>
</dbReference>
<name>A0A220U0W1_9BACI</name>
<evidence type="ECO:0000256" key="3">
    <source>
        <dbReference type="SAM" id="Coils"/>
    </source>
</evidence>
<keyword evidence="7" id="KW-1185">Reference proteome</keyword>
<protein>
    <submittedName>
        <fullName evidence="6">HlyD family secretion protein</fullName>
    </submittedName>
</protein>
<proteinExistence type="predicted"/>
<evidence type="ECO:0000313" key="7">
    <source>
        <dbReference type="Proteomes" id="UP000198312"/>
    </source>
</evidence>
<dbReference type="PANTHER" id="PTHR32347:SF14">
    <property type="entry name" value="EFFLUX SYSTEM COMPONENT YKNX-RELATED"/>
    <property type="match status" value="1"/>
</dbReference>
<evidence type="ECO:0000313" key="6">
    <source>
        <dbReference type="EMBL" id="ASK61586.1"/>
    </source>
</evidence>
<dbReference type="EMBL" id="CP022315">
    <property type="protein sequence ID" value="ASK61586.1"/>
    <property type="molecule type" value="Genomic_DNA"/>
</dbReference>
<dbReference type="Gene3D" id="2.40.420.20">
    <property type="match status" value="1"/>
</dbReference>
<evidence type="ECO:0000256" key="1">
    <source>
        <dbReference type="ARBA" id="ARBA00004196"/>
    </source>
</evidence>
<accession>A0A220U0W1</accession>
<feature type="domain" description="YknX-like barrel-sandwich hybrid" evidence="5">
    <location>
        <begin position="64"/>
        <end position="232"/>
    </location>
</feature>
<dbReference type="Pfam" id="PF25984">
    <property type="entry name" value="BSH_YknX"/>
    <property type="match status" value="1"/>
</dbReference>
<dbReference type="KEGG" id="vil:CFK37_05105"/>
<keyword evidence="2 3" id="KW-0175">Coiled coil</keyword>
<dbReference type="AlphaFoldDB" id="A0A220U0W1"/>
<evidence type="ECO:0000256" key="2">
    <source>
        <dbReference type="ARBA" id="ARBA00023054"/>
    </source>
</evidence>
<reference evidence="6 7" key="1">
    <citation type="submission" date="2017-07" db="EMBL/GenBank/DDBJ databases">
        <title>Virgibacillus sp. LM2416.</title>
        <authorList>
            <person name="Tak E.J."/>
            <person name="Bae J.-W."/>
        </authorList>
    </citation>
    <scope>NUCLEOTIDE SEQUENCE [LARGE SCALE GENOMIC DNA]</scope>
    <source>
        <strain evidence="6 7">LM2416</strain>
    </source>
</reference>
<sequence>MKRTRILIAFITLFILVNILLVYLDDQGTVERKSYINDWSAVFTANLYNKMDKPGVVTLTAENNIYFDKSLGSFQEFLVEKGAKVSQGDELYSYRVHDYDETKDYLTSEMTKVSGEIAAIETAISEISNYRIPANTSSSSPINNSPSPTTNDDKVDVDVNVMPRPPFETEYMKEQYIVEKEKELARAEAKQESIQSQLTELESGGDTITVESPYQGTVMVISESLDDPIMKIGSTTLKIVGELTEEERTIIKEEMPVEIAVNENHAKMKGSVSEVSELPKEIELHADSVYPFSVSFEESGDLADLLPGYHTDLAITTKTAKDATTLYGDAIFNSTIWKMKKDGRLDHQKIETGMDMANMFEITKGAKPGEWVAKNPTSQFRSGATFITPVKLGQIDWDDTVEVNFKNWDKNFVLGLLSR</sequence>
<dbReference type="InterPro" id="IPR058639">
    <property type="entry name" value="BSH_YknX-like"/>
</dbReference>
<feature type="compositionally biased region" description="Low complexity" evidence="4">
    <location>
        <begin position="135"/>
        <end position="150"/>
    </location>
</feature>
<dbReference type="InterPro" id="IPR050465">
    <property type="entry name" value="UPF0194_transport"/>
</dbReference>
<evidence type="ECO:0000259" key="5">
    <source>
        <dbReference type="Pfam" id="PF25984"/>
    </source>
</evidence>
<evidence type="ECO:0000256" key="4">
    <source>
        <dbReference type="SAM" id="MobiDB-lite"/>
    </source>
</evidence>
<dbReference type="GO" id="GO:0030313">
    <property type="term" value="C:cell envelope"/>
    <property type="evidence" value="ECO:0007669"/>
    <property type="project" value="UniProtKB-SubCell"/>
</dbReference>
<dbReference type="OrthoDB" id="2446145at2"/>